<feature type="region of interest" description="Disordered" evidence="1">
    <location>
        <begin position="46"/>
        <end position="65"/>
    </location>
</feature>
<organism evidence="2 3">
    <name type="scientific">Paraburkholderia xenovorans (strain LB400)</name>
    <dbReference type="NCBI Taxonomy" id="266265"/>
    <lineage>
        <taxon>Bacteria</taxon>
        <taxon>Pseudomonadati</taxon>
        <taxon>Pseudomonadota</taxon>
        <taxon>Betaproteobacteria</taxon>
        <taxon>Burkholderiales</taxon>
        <taxon>Burkholderiaceae</taxon>
        <taxon>Paraburkholderia</taxon>
    </lineage>
</organism>
<accession>Q13ND5</accession>
<dbReference type="AlphaFoldDB" id="Q13ND5"/>
<sequence>MIYCIDASVGVVHECLPPCIARCLTGPLNARSSRQTPRTITVTHSTLAAQPQASAPSSEDTRAAAPFVPVRSPASIWCRRNT</sequence>
<dbReference type="Proteomes" id="UP000001817">
    <property type="component" value="Chromosome 2"/>
</dbReference>
<feature type="compositionally biased region" description="Low complexity" evidence="1">
    <location>
        <begin position="48"/>
        <end position="58"/>
    </location>
</feature>
<dbReference type="EMBL" id="CP000271">
    <property type="protein sequence ID" value="ABE34404.1"/>
    <property type="molecule type" value="Genomic_DNA"/>
</dbReference>
<name>Q13ND5_PARXL</name>
<evidence type="ECO:0000313" key="3">
    <source>
        <dbReference type="Proteomes" id="UP000001817"/>
    </source>
</evidence>
<proteinExistence type="predicted"/>
<reference evidence="2 3" key="1">
    <citation type="journal article" date="2006" name="Proc. Natl. Acad. Sci. U.S.A.">
        <title>Burkholderia xenovorans LB400 harbors a multi-replicon, 9.73-Mbp genome shaped for versatility.</title>
        <authorList>
            <person name="Chain P.S."/>
            <person name="Denef V.J."/>
            <person name="Konstantinidis K.T."/>
            <person name="Vergez L.M."/>
            <person name="Agullo L."/>
            <person name="Reyes V.L."/>
            <person name="Hauser L."/>
            <person name="Cordova M."/>
            <person name="Gomez L."/>
            <person name="Gonzalez M."/>
            <person name="Land M."/>
            <person name="Lao V."/>
            <person name="Larimer F."/>
            <person name="LiPuma J.J."/>
            <person name="Mahenthiralingam E."/>
            <person name="Malfatti S.A."/>
            <person name="Marx C.J."/>
            <person name="Parnell J.J."/>
            <person name="Ramette A."/>
            <person name="Richardson P."/>
            <person name="Seeger M."/>
            <person name="Smith D."/>
            <person name="Spilker T."/>
            <person name="Sul W.J."/>
            <person name="Tsoi T.V."/>
            <person name="Ulrich L.E."/>
            <person name="Zhulin I.B."/>
            <person name="Tiedje J.M."/>
        </authorList>
    </citation>
    <scope>NUCLEOTIDE SEQUENCE [LARGE SCALE GENOMIC DNA]</scope>
    <source>
        <strain evidence="2 3">LB400</strain>
    </source>
</reference>
<gene>
    <name evidence="2" type="ORF">Bxe_B1560</name>
</gene>
<evidence type="ECO:0000256" key="1">
    <source>
        <dbReference type="SAM" id="MobiDB-lite"/>
    </source>
</evidence>
<dbReference type="KEGG" id="bxe:Bxe_B1560"/>
<evidence type="ECO:0000313" key="2">
    <source>
        <dbReference type="EMBL" id="ABE34404.1"/>
    </source>
</evidence>
<keyword evidence="3" id="KW-1185">Reference proteome</keyword>
<dbReference type="STRING" id="266265.Bxe_B1560"/>
<protein>
    <submittedName>
        <fullName evidence="2">Uncharacterized protein</fullName>
    </submittedName>
</protein>